<feature type="chain" id="PRO_5042158863" evidence="1">
    <location>
        <begin position="19"/>
        <end position="340"/>
    </location>
</feature>
<proteinExistence type="predicted"/>
<evidence type="ECO:0000313" key="2">
    <source>
        <dbReference type="EMBL" id="KAJ7747533.1"/>
    </source>
</evidence>
<accession>A0AAD7IP58</accession>
<keyword evidence="3" id="KW-1185">Reference proteome</keyword>
<reference evidence="2" key="1">
    <citation type="submission" date="2023-03" db="EMBL/GenBank/DDBJ databases">
        <title>Massive genome expansion in bonnet fungi (Mycena s.s.) driven by repeated elements and novel gene families across ecological guilds.</title>
        <authorList>
            <consortium name="Lawrence Berkeley National Laboratory"/>
            <person name="Harder C.B."/>
            <person name="Miyauchi S."/>
            <person name="Viragh M."/>
            <person name="Kuo A."/>
            <person name="Thoen E."/>
            <person name="Andreopoulos B."/>
            <person name="Lu D."/>
            <person name="Skrede I."/>
            <person name="Drula E."/>
            <person name="Henrissat B."/>
            <person name="Morin E."/>
            <person name="Kohler A."/>
            <person name="Barry K."/>
            <person name="LaButti K."/>
            <person name="Morin E."/>
            <person name="Salamov A."/>
            <person name="Lipzen A."/>
            <person name="Mereny Z."/>
            <person name="Hegedus B."/>
            <person name="Baldrian P."/>
            <person name="Stursova M."/>
            <person name="Weitz H."/>
            <person name="Taylor A."/>
            <person name="Grigoriev I.V."/>
            <person name="Nagy L.G."/>
            <person name="Martin F."/>
            <person name="Kauserud H."/>
        </authorList>
    </citation>
    <scope>NUCLEOTIDE SEQUENCE</scope>
    <source>
        <strain evidence="2">CBHHK182m</strain>
    </source>
</reference>
<organism evidence="2 3">
    <name type="scientific">Mycena metata</name>
    <dbReference type="NCBI Taxonomy" id="1033252"/>
    <lineage>
        <taxon>Eukaryota</taxon>
        <taxon>Fungi</taxon>
        <taxon>Dikarya</taxon>
        <taxon>Basidiomycota</taxon>
        <taxon>Agaricomycotina</taxon>
        <taxon>Agaricomycetes</taxon>
        <taxon>Agaricomycetidae</taxon>
        <taxon>Agaricales</taxon>
        <taxon>Marasmiineae</taxon>
        <taxon>Mycenaceae</taxon>
        <taxon>Mycena</taxon>
    </lineage>
</organism>
<protein>
    <submittedName>
        <fullName evidence="2">Uncharacterized protein</fullName>
    </submittedName>
</protein>
<dbReference type="EMBL" id="JARKIB010000076">
    <property type="protein sequence ID" value="KAJ7747533.1"/>
    <property type="molecule type" value="Genomic_DNA"/>
</dbReference>
<evidence type="ECO:0000256" key="1">
    <source>
        <dbReference type="SAM" id="SignalP"/>
    </source>
</evidence>
<evidence type="ECO:0000313" key="3">
    <source>
        <dbReference type="Proteomes" id="UP001215598"/>
    </source>
</evidence>
<keyword evidence="1" id="KW-0732">Signal</keyword>
<dbReference type="AlphaFoldDB" id="A0AAD7IP58"/>
<feature type="signal peptide" evidence="1">
    <location>
        <begin position="1"/>
        <end position="18"/>
    </location>
</feature>
<name>A0AAD7IP58_9AGAR</name>
<dbReference type="Proteomes" id="UP001215598">
    <property type="component" value="Unassembled WGS sequence"/>
</dbReference>
<sequence length="340" mass="35765">MLAFKDLMLVALAGAVASLAMPSLPAASTVDVHMPVDIKIATTRASYAVHVNSTGAASPNATSDYIDLFDTQSAHIGRYTAAEFFAAASGDSGENCNALSAAQVQLMRGWTVLRDQPFSWDGRIYSGVRNVWTANEGGIQLASSCTGPGPFTIIGGEPTCSEYLQTVRGESKGNTGAVTATFSTGTASSLTLTTTKSSELSVGVTVEVGVQIKIFSASTSVTRTETVKNENSKSTQDTISVQNSLEIIMDPPTLNSNCELKFNVTSCSSSGILKVPFIATGWIAVDFCTDGFPPFLCATWSIGYLSIDANLPDVKLRSSEMEVRGSTQGTLNGAYVKHCT</sequence>
<gene>
    <name evidence="2" type="ORF">B0H16DRAFT_1850789</name>
</gene>
<comment type="caution">
    <text evidence="2">The sequence shown here is derived from an EMBL/GenBank/DDBJ whole genome shotgun (WGS) entry which is preliminary data.</text>
</comment>